<evidence type="ECO:0000259" key="1">
    <source>
        <dbReference type="Pfam" id="PF07727"/>
    </source>
</evidence>
<protein>
    <recommendedName>
        <fullName evidence="1">Reverse transcriptase Ty1/copia-type domain-containing protein</fullName>
    </recommendedName>
</protein>
<feature type="domain" description="Reverse transcriptase Ty1/copia-type" evidence="1">
    <location>
        <begin position="256"/>
        <end position="461"/>
    </location>
</feature>
<dbReference type="PANTHER" id="PTHR48449">
    <property type="entry name" value="DUF1985 DOMAIN-CONTAINING PROTEIN"/>
    <property type="match status" value="1"/>
</dbReference>
<accession>A0AAV0EPC8</accession>
<dbReference type="AlphaFoldDB" id="A0AAV0EPC8"/>
<reference evidence="2" key="1">
    <citation type="submission" date="2022-07" db="EMBL/GenBank/DDBJ databases">
        <authorList>
            <person name="Macas J."/>
            <person name="Novak P."/>
            <person name="Neumann P."/>
        </authorList>
    </citation>
    <scope>NUCLEOTIDE SEQUENCE</scope>
</reference>
<evidence type="ECO:0000313" key="2">
    <source>
        <dbReference type="EMBL" id="CAH9124323.1"/>
    </source>
</evidence>
<comment type="caution">
    <text evidence="2">The sequence shown here is derived from an EMBL/GenBank/DDBJ whole genome shotgun (WGS) entry which is preliminary data.</text>
</comment>
<evidence type="ECO:0000313" key="3">
    <source>
        <dbReference type="Proteomes" id="UP001152523"/>
    </source>
</evidence>
<dbReference type="InterPro" id="IPR013103">
    <property type="entry name" value="RVT_2"/>
</dbReference>
<dbReference type="Proteomes" id="UP001152523">
    <property type="component" value="Unassembled WGS sequence"/>
</dbReference>
<gene>
    <name evidence="2" type="ORF">CEPIT_LOCUS25900</name>
</gene>
<dbReference type="SUPFAM" id="SSF56672">
    <property type="entry name" value="DNA/RNA polymerases"/>
    <property type="match status" value="1"/>
</dbReference>
<dbReference type="EMBL" id="CAMAPF010000934">
    <property type="protein sequence ID" value="CAH9124323.1"/>
    <property type="molecule type" value="Genomic_DNA"/>
</dbReference>
<dbReference type="PANTHER" id="PTHR48449:SF1">
    <property type="entry name" value="DUF1985 DOMAIN-CONTAINING PROTEIN"/>
    <property type="match status" value="1"/>
</dbReference>
<proteinExistence type="predicted"/>
<keyword evidence="3" id="KW-1185">Reference proteome</keyword>
<name>A0AAV0EPC8_9ASTE</name>
<organism evidence="2 3">
    <name type="scientific">Cuscuta epithymum</name>
    <dbReference type="NCBI Taxonomy" id="186058"/>
    <lineage>
        <taxon>Eukaryota</taxon>
        <taxon>Viridiplantae</taxon>
        <taxon>Streptophyta</taxon>
        <taxon>Embryophyta</taxon>
        <taxon>Tracheophyta</taxon>
        <taxon>Spermatophyta</taxon>
        <taxon>Magnoliopsida</taxon>
        <taxon>eudicotyledons</taxon>
        <taxon>Gunneridae</taxon>
        <taxon>Pentapetalae</taxon>
        <taxon>asterids</taxon>
        <taxon>lamiids</taxon>
        <taxon>Solanales</taxon>
        <taxon>Convolvulaceae</taxon>
        <taxon>Cuscuteae</taxon>
        <taxon>Cuscuta</taxon>
        <taxon>Cuscuta subgen. Cuscuta</taxon>
    </lineage>
</organism>
<dbReference type="InterPro" id="IPR043502">
    <property type="entry name" value="DNA/RNA_pol_sf"/>
</dbReference>
<dbReference type="Pfam" id="PF07727">
    <property type="entry name" value="RVT_2"/>
    <property type="match status" value="1"/>
</dbReference>
<sequence length="487" mass="55392">MKCHRLLPLVAVPVLKPHAIRFILILLAANIDSDFVSTPPTSSSNVPLNRAVKKQIVNKDTTRRVNTFSRLYEVINLVRSKLLPKQLELFSTTVFGKFLDAKEMQCSGQLLHFLIGNLVKHGSDDTVVGGVLYFDIEDRLVSFTISDLGHILGLNVSDKVPSYQNLVTDRGRVWQKYFPSCATRVKRKDIKKVFKAIERGKEDDNDIVSLSLLYVLSHSFLAAEEKVAVNSIHINLVDDIDKFNAYPWGRVIWENMVAKGYCQEEGIDFDKTFAPVARLEAIRIFLAYAAYKQFTVYQMDVKSAFLNGLLEEEVYVEQPPGFEINREKDQVFKLKKALYGLKQAPRAWYDTLSQYLVNNGFTKGKVDKTLFKSEEGPHILFVQIYVDDIIFGSSKQALCKKFSTLMQNKFEMSMMGELNYFLGLQVKQTPQGIFINQAKYTRDLMKKFKIENKSIVKIPMNTSQGLTPDEDGKATDPTLYRGLIGSL</sequence>